<feature type="signal peptide" evidence="1">
    <location>
        <begin position="1"/>
        <end position="21"/>
    </location>
</feature>
<evidence type="ECO:0000313" key="2">
    <source>
        <dbReference type="EMBL" id="GBM14492.1"/>
    </source>
</evidence>
<comment type="caution">
    <text evidence="2">The sequence shown here is derived from an EMBL/GenBank/DDBJ whole genome shotgun (WGS) entry which is preliminary data.</text>
</comment>
<keyword evidence="1" id="KW-0732">Signal</keyword>
<proteinExistence type="predicted"/>
<reference evidence="2 3" key="1">
    <citation type="journal article" date="2019" name="Sci. Rep.">
        <title>Orb-weaving spider Araneus ventricosus genome elucidates the spidroin gene catalogue.</title>
        <authorList>
            <person name="Kono N."/>
            <person name="Nakamura H."/>
            <person name="Ohtoshi R."/>
            <person name="Moran D.A.P."/>
            <person name="Shinohara A."/>
            <person name="Yoshida Y."/>
            <person name="Fujiwara M."/>
            <person name="Mori M."/>
            <person name="Tomita M."/>
            <person name="Arakawa K."/>
        </authorList>
    </citation>
    <scope>NUCLEOTIDE SEQUENCE [LARGE SCALE GENOMIC DNA]</scope>
</reference>
<accession>A0A4Y2DCH7</accession>
<name>A0A4Y2DCH7_ARAVE</name>
<dbReference type="AlphaFoldDB" id="A0A4Y2DCH7"/>
<evidence type="ECO:0000313" key="3">
    <source>
        <dbReference type="Proteomes" id="UP000499080"/>
    </source>
</evidence>
<dbReference type="EMBL" id="BGPR01000344">
    <property type="protein sequence ID" value="GBM14492.1"/>
    <property type="molecule type" value="Genomic_DNA"/>
</dbReference>
<dbReference type="Proteomes" id="UP000499080">
    <property type="component" value="Unassembled WGS sequence"/>
</dbReference>
<feature type="chain" id="PRO_5021320164" evidence="1">
    <location>
        <begin position="22"/>
        <end position="139"/>
    </location>
</feature>
<gene>
    <name evidence="2" type="ORF">AVEN_101145_1</name>
</gene>
<sequence length="139" mass="16036">MRMKILIGCFSLLGIFEMCFSEEGGAAFLECINEEMCQTEYGLDRGVYCAEQLPEMDVQVLFEIVSDYYPGTTEMKSLFEQVCANFERGVEAITYWFEEKRYRNLSYTEEQAQAVISSRACFFLMVTECELKKALGFFG</sequence>
<dbReference type="OrthoDB" id="6428838at2759"/>
<keyword evidence="3" id="KW-1185">Reference proteome</keyword>
<protein>
    <submittedName>
        <fullName evidence="2">Uncharacterized protein</fullName>
    </submittedName>
</protein>
<evidence type="ECO:0000256" key="1">
    <source>
        <dbReference type="SAM" id="SignalP"/>
    </source>
</evidence>
<organism evidence="2 3">
    <name type="scientific">Araneus ventricosus</name>
    <name type="common">Orbweaver spider</name>
    <name type="synonym">Epeira ventricosa</name>
    <dbReference type="NCBI Taxonomy" id="182803"/>
    <lineage>
        <taxon>Eukaryota</taxon>
        <taxon>Metazoa</taxon>
        <taxon>Ecdysozoa</taxon>
        <taxon>Arthropoda</taxon>
        <taxon>Chelicerata</taxon>
        <taxon>Arachnida</taxon>
        <taxon>Araneae</taxon>
        <taxon>Araneomorphae</taxon>
        <taxon>Entelegynae</taxon>
        <taxon>Araneoidea</taxon>
        <taxon>Araneidae</taxon>
        <taxon>Araneus</taxon>
    </lineage>
</organism>